<dbReference type="Proteomes" id="UP001196413">
    <property type="component" value="Unassembled WGS sequence"/>
</dbReference>
<proteinExistence type="predicted"/>
<sequence length="54" mass="6267">MSAFALRDVPRKWRAQAASANDTEERRLTECQLKVPKHYDRLRLVINSVGQMIP</sequence>
<gene>
    <name evidence="1" type="ORF">KIN20_033295</name>
</gene>
<dbReference type="AlphaFoldDB" id="A0AAD5RA22"/>
<evidence type="ECO:0000313" key="1">
    <source>
        <dbReference type="EMBL" id="KAJ1371354.1"/>
    </source>
</evidence>
<evidence type="ECO:0000313" key="2">
    <source>
        <dbReference type="Proteomes" id="UP001196413"/>
    </source>
</evidence>
<comment type="caution">
    <text evidence="1">The sequence shown here is derived from an EMBL/GenBank/DDBJ whole genome shotgun (WGS) entry which is preliminary data.</text>
</comment>
<dbReference type="EMBL" id="JAHQIW010006966">
    <property type="protein sequence ID" value="KAJ1371354.1"/>
    <property type="molecule type" value="Genomic_DNA"/>
</dbReference>
<organism evidence="1 2">
    <name type="scientific">Parelaphostrongylus tenuis</name>
    <name type="common">Meningeal worm</name>
    <dbReference type="NCBI Taxonomy" id="148309"/>
    <lineage>
        <taxon>Eukaryota</taxon>
        <taxon>Metazoa</taxon>
        <taxon>Ecdysozoa</taxon>
        <taxon>Nematoda</taxon>
        <taxon>Chromadorea</taxon>
        <taxon>Rhabditida</taxon>
        <taxon>Rhabditina</taxon>
        <taxon>Rhabditomorpha</taxon>
        <taxon>Strongyloidea</taxon>
        <taxon>Metastrongylidae</taxon>
        <taxon>Parelaphostrongylus</taxon>
    </lineage>
</organism>
<protein>
    <submittedName>
        <fullName evidence="1">Uncharacterized protein</fullName>
    </submittedName>
</protein>
<keyword evidence="2" id="KW-1185">Reference proteome</keyword>
<reference evidence="1" key="1">
    <citation type="submission" date="2021-06" db="EMBL/GenBank/DDBJ databases">
        <title>Parelaphostrongylus tenuis whole genome reference sequence.</title>
        <authorList>
            <person name="Garwood T.J."/>
            <person name="Larsen P.A."/>
            <person name="Fountain-Jones N.M."/>
            <person name="Garbe J.R."/>
            <person name="Macchietto M.G."/>
            <person name="Kania S.A."/>
            <person name="Gerhold R.W."/>
            <person name="Richards J.E."/>
            <person name="Wolf T.M."/>
        </authorList>
    </citation>
    <scope>NUCLEOTIDE SEQUENCE</scope>
    <source>
        <strain evidence="1">MNPRO001-30</strain>
        <tissue evidence="1">Meninges</tissue>
    </source>
</reference>
<name>A0AAD5RA22_PARTN</name>
<accession>A0AAD5RA22</accession>